<dbReference type="GO" id="GO:0030968">
    <property type="term" value="P:endoplasmic reticulum unfolded protein response"/>
    <property type="evidence" value="ECO:0007669"/>
    <property type="project" value="TreeGrafter"/>
</dbReference>
<keyword evidence="1" id="KW-0677">Repeat</keyword>
<dbReference type="AlphaFoldDB" id="A0A9W6Y9B5"/>
<dbReference type="Proteomes" id="UP001165121">
    <property type="component" value="Unassembled WGS sequence"/>
</dbReference>
<reference evidence="4" key="1">
    <citation type="submission" date="2023-04" db="EMBL/GenBank/DDBJ databases">
        <title>Phytophthora fragariaefolia NBRC 109709.</title>
        <authorList>
            <person name="Ichikawa N."/>
            <person name="Sato H."/>
            <person name="Tonouchi N."/>
        </authorList>
    </citation>
    <scope>NUCLEOTIDE SEQUENCE</scope>
    <source>
        <strain evidence="4">NBRC 109709</strain>
    </source>
</reference>
<dbReference type="GO" id="GO:0035269">
    <property type="term" value="P:protein O-linked glycosylation via mannose"/>
    <property type="evidence" value="ECO:0007669"/>
    <property type="project" value="TreeGrafter"/>
</dbReference>
<feature type="transmembrane region" description="Helical" evidence="3">
    <location>
        <begin position="92"/>
        <end position="117"/>
    </location>
</feature>
<comment type="caution">
    <text evidence="4">The sequence shown here is derived from an EMBL/GenBank/DDBJ whole genome shotgun (WGS) entry which is preliminary data.</text>
</comment>
<dbReference type="GO" id="GO:0005783">
    <property type="term" value="C:endoplasmic reticulum"/>
    <property type="evidence" value="ECO:0007669"/>
    <property type="project" value="TreeGrafter"/>
</dbReference>
<protein>
    <submittedName>
        <fullName evidence="4">Unnamed protein product</fullName>
    </submittedName>
</protein>
<evidence type="ECO:0000313" key="4">
    <source>
        <dbReference type="EMBL" id="GMF55914.1"/>
    </source>
</evidence>
<evidence type="ECO:0000256" key="1">
    <source>
        <dbReference type="ARBA" id="ARBA00022737"/>
    </source>
</evidence>
<gene>
    <name evidence="4" type="ORF">Pfra01_002362500</name>
</gene>
<name>A0A9W6Y9B5_9STRA</name>
<keyword evidence="3" id="KW-0472">Membrane</keyword>
<dbReference type="EMBL" id="BSXT01003873">
    <property type="protein sequence ID" value="GMF55914.1"/>
    <property type="molecule type" value="Genomic_DNA"/>
</dbReference>
<organism evidence="4 5">
    <name type="scientific">Phytophthora fragariaefolia</name>
    <dbReference type="NCBI Taxonomy" id="1490495"/>
    <lineage>
        <taxon>Eukaryota</taxon>
        <taxon>Sar</taxon>
        <taxon>Stramenopiles</taxon>
        <taxon>Oomycota</taxon>
        <taxon>Peronosporomycetes</taxon>
        <taxon>Peronosporales</taxon>
        <taxon>Peronosporaceae</taxon>
        <taxon>Phytophthora</taxon>
    </lineage>
</organism>
<keyword evidence="5" id="KW-1185">Reference proteome</keyword>
<evidence type="ECO:0000256" key="3">
    <source>
        <dbReference type="SAM" id="Phobius"/>
    </source>
</evidence>
<dbReference type="InterPro" id="IPR052346">
    <property type="entry name" value="O-mannosyl-transferase_TMTC"/>
</dbReference>
<sequence>MLLSRGQCVSVFCCVVTLLYAWPLLATRNSGGWDFLYIWDDRTNFLDNPVLQGSLSFENLYEMFTMVRINMYEPLGWALKFAVVKSVGLDAWWVRVVSVVVHFVAGFVLAKVSALVLDIDYVLTKLGSSSKIGLELDNRRQWSNLHFHACCMSAVMFTVHPIHVEVVGWPSAQSYTLSAFFSYCSLLVHVQNIHHNLSQFIGGGDGEVLIDGEDMVLKVLLGRDAMKSSLMSSGIGHAYLK</sequence>
<proteinExistence type="predicted"/>
<dbReference type="PANTHER" id="PTHR44227:SF3">
    <property type="entry name" value="PROTEIN O-MANNOSYL-TRANSFERASE TMTC4"/>
    <property type="match status" value="1"/>
</dbReference>
<dbReference type="GO" id="GO:0000030">
    <property type="term" value="F:mannosyltransferase activity"/>
    <property type="evidence" value="ECO:0007669"/>
    <property type="project" value="TreeGrafter"/>
</dbReference>
<keyword evidence="3" id="KW-1133">Transmembrane helix</keyword>
<accession>A0A9W6Y9B5</accession>
<keyword evidence="3" id="KW-0812">Transmembrane</keyword>
<dbReference type="OrthoDB" id="195091at2759"/>
<keyword evidence="2" id="KW-0802">TPR repeat</keyword>
<evidence type="ECO:0000256" key="2">
    <source>
        <dbReference type="ARBA" id="ARBA00022803"/>
    </source>
</evidence>
<evidence type="ECO:0000313" key="5">
    <source>
        <dbReference type="Proteomes" id="UP001165121"/>
    </source>
</evidence>
<dbReference type="PANTHER" id="PTHR44227">
    <property type="match status" value="1"/>
</dbReference>